<dbReference type="FunFam" id="2.60.40.10:FF:000652">
    <property type="entry name" value="obscurin isoform X3"/>
    <property type="match status" value="1"/>
</dbReference>
<evidence type="ECO:0000256" key="22">
    <source>
        <dbReference type="ARBA" id="ARBA00023121"/>
    </source>
</evidence>
<dbReference type="FunFam" id="2.60.40.10:FF:000773">
    <property type="entry name" value="obscurin isoform X4"/>
    <property type="match status" value="1"/>
</dbReference>
<feature type="domain" description="Ig-like" evidence="42">
    <location>
        <begin position="1159"/>
        <end position="1237"/>
    </location>
</feature>
<feature type="domain" description="Ig-like" evidence="42">
    <location>
        <begin position="4045"/>
        <end position="4134"/>
    </location>
</feature>
<evidence type="ECO:0000256" key="12">
    <source>
        <dbReference type="ARBA" id="ARBA00022553"/>
    </source>
</evidence>
<dbReference type="PROSITE" id="PS50853">
    <property type="entry name" value="FN3"/>
    <property type="match status" value="3"/>
</dbReference>
<proteinExistence type="inferred from homology"/>
<keyword evidence="26" id="KW-0539">Nucleus</keyword>
<dbReference type="InterPro" id="IPR052385">
    <property type="entry name" value="Obscurin/Obscurin-like_Reg"/>
</dbReference>
<dbReference type="GeneID" id="101690467"/>
<feature type="domain" description="Ig-like" evidence="42">
    <location>
        <begin position="2883"/>
        <end position="2967"/>
    </location>
</feature>
<comment type="catalytic activity">
    <reaction evidence="29">
        <text>L-threonyl-[protein] + ATP = O-phospho-L-threonyl-[protein] + ADP + H(+)</text>
        <dbReference type="Rhea" id="RHEA:46608"/>
        <dbReference type="Rhea" id="RHEA-COMP:11060"/>
        <dbReference type="Rhea" id="RHEA-COMP:11605"/>
        <dbReference type="ChEBI" id="CHEBI:15378"/>
        <dbReference type="ChEBI" id="CHEBI:30013"/>
        <dbReference type="ChEBI" id="CHEBI:30616"/>
        <dbReference type="ChEBI" id="CHEBI:61977"/>
        <dbReference type="ChEBI" id="CHEBI:456216"/>
        <dbReference type="EC" id="2.7.11.1"/>
    </reaction>
</comment>
<dbReference type="FunFam" id="2.60.40.10:FF:000421">
    <property type="entry name" value="LOW QUALITY PROTEIN: obscurin"/>
    <property type="match status" value="2"/>
</dbReference>
<evidence type="ECO:0000256" key="35">
    <source>
        <dbReference type="PROSITE-ProRule" id="PRU00192"/>
    </source>
</evidence>
<dbReference type="PROSITE" id="PS50011">
    <property type="entry name" value="PROTEIN_KINASE_DOM"/>
    <property type="match status" value="2"/>
</dbReference>
<keyword evidence="27" id="KW-0393">Immunoglobulin domain</keyword>
<dbReference type="FunFam" id="2.60.40.10:FF:000841">
    <property type="entry name" value="obscurin isoform X4"/>
    <property type="match status" value="1"/>
</dbReference>
<evidence type="ECO:0000256" key="20">
    <source>
        <dbReference type="ARBA" id="ARBA00022842"/>
    </source>
</evidence>
<sequence length="7978" mass="866736">MDHSFSGAPRFLTRPKAFMVSVGKDATLSCQIVGNPTPQVSWEKDQQPVEAGARFRLAQDGDLYRLTILDLALGDSGQYVCRARNAIGEAFAAVGLQVDAEAACAEQVPHFLLRPTSIRVREGAEATFRCRVRGSPPMAVSWAKDGRRLGSPDAPRVRVEASGEASALCIQATRARDGGTYTVRAENPLGAASADAALTVEADADAAGPPGASTAALLAHLKRRREAIRADSAPASPPGSGTRTCTVTEGKHARLSCYVTGEPKPETVWKKDGQLVVEGRRHVVYEDAQENFVLKILFCKQSDRGLYTCTASNLVGQTYSSVLVVVREPAVPFRKRLQDLEVREKESATFQCEVELPATEAAWYKEETRLWASAKYGIEEEGTERRLTVRNVSADDDAVYICETAEGSRTVAELAVQGNLIRKLPRKTAVRVGDTAMFCVELAQPEHSIHWLRNQEEVVAGGRVAITTEGACHTLTISKCSLEDMGEVTFMAGDCRTTTQFFVSAPRKPPLHAPEAPMVKSRTECSVTLGWSPPPHGDRPVPIDGYLVEKKRLGAHTWSRCHEAEWVGAQELTVASVSEEGDFQFRVSALNSFGHSPYLEFPGTVHLTPQLAVRTPLKAVEAVEGGEVTFSVDLTLALAGEWFLDGQALKASSMYMIRQDGTRHALTIHSVSASMHGAELKFVANGIESSIRMEVRAAPGMTTRRPVTAVREVLAQLHEEAQLLAELSDQAAAVTWLKDGHVLPPGPKYEVQAMAGQRALLVRDVVRDDAGFYECVSRGGRIAYQLLVQGLTPFLHKDTAGGCVDAVAGGPAHFECETSEAHVSVHWYKDGVELKRSSQRFLQEDVGSRHRLVATSVTRQDEGTYSCRVGEDSVDFQLRVSEPSAVFAKEQPARSEVLCKAGASATLSCEVAQAQTEVTWYKDGKKLSASSNVHMEAKGCSRRLVVQQAGKADAGEYSCEAGGQKVSFRLDVTEPALVFAKDQPAFREVQAKAGSSATLSCEVAQDKTEVTWYKDGKKLSASSNMHVEAKGCSRRLVVQQAGKVDAGEYSCEAGGQKVSFHLDVTEPSVVFAKEQPARSEVQAKAGSSATLSCEVAQAQTEVTWYKDGKKLSASSNVHVEAKGCSRRLVVQQVGKADAGEYSCEAGGQKVSFCLDVTEPSVAFAKEQPARSEVQTKAGTSATLSCEVARDKTEVTWYKDGKKLNASSKICMEAKGCKRQLVVQQAGKADAGEYICEAGGQKLSFHLDVAEPPAVFAREQPARREVQAKAGASATLSCEVAHAQTEVTWYKDGKKLSASSNVHMEAKGCSRLLVVQQAGKVDAGEYSCEARGQKVSFRLDVTEPSVVFAKEQPARSEVQAKAGSSATLSCEVAQAQTEVTWYKDGKKLSASSNVHMEAKGRNRRLVVQQAGKMDAGEYSCEAGGQKVSFRLDVTEPTLVFAKDQPVHKEVQAKAGASATLSCEVAQAQTEVTWYKDGKKLSASSNVHVEAKGCSRRLVVKQAGKVDTGEYSCEAGGQKVSFRLDVTEPAAVFVKDQPMNSEVQAKAGASATLSCEVAQAQTEVTWYKDGKKLSASSNVHVEAKGCSRRLVVQQAGKADAGEYSCKAGGQKVSFRLDVTEPSVVFAKEQAARSEVQAKAGSSATLSCEVAQAQTEVTWYKDGKKLSASSNVHVEAKGCSRRLVVKQAGKADTGEYSCEAGGQKVSFHLDVTEPSVVFAKEQPACSEVLCKAGSSATLSCEVAQAQTEVTWYKDGKKLSASSNVHVEAKGCSRRLVVQQAGKADAGEYSCEAGGQKVSFRLDVTEPSVVFAKEQPACSEVQAKAGSSATLSCEVAQAQTEVTWYKDGKKLSASSNVHVEAKGCSRRLVVQQAGKADAGEYSCEAGGQKVSFRLDVTELEPESPALERPGHREPLVVREHEDIVLTAKLATPSVAAVTWLKDGVEIRRSKRHETVSLGDTHTLTIHGAQTLDSAVYSCRVGTAGQDFPVQVEEVATKFCQPLEPVSGELGGTVTLVCELSPPQAEVVWRCGSTQLRAGKRFQIEATGPRRCLTVSGLRLEDAGEYTCETRNDRTSAQLTVNAPRTVKFTSELRAVVAEEGGEATFQCVVSPGDTAVTWFRDGALLKPSQKFLISQSSSSHSLTISGLTLEDAGQITAEAEGIQSSAALRVREAPVLFRKKLKPQTVEERSSVTMEVELTRPWPDVKWTRNAAALAPGKNVEIHAESTSHRLVLHCVGFADRGFYGCETPDDKTQAKLTVEMRRVQLVRGLQAVEVSELGTVSMEVELSHADVEGSWTRDGLRLQPGPTCQLAVHGPIHTLTLLDLRPQDGGLVTFKAEGVHTSARLMVTELPVRFSRPLKDMVATEKDKVTLECELSRPNVDVRWLKDGVELRVGKTVGMVAQGACRSLIIYRCELGDQGVYVCDAHDAQSSASLKVQGRKVQIVRPLEDVEVMEKEGATFSCEVSLDEVPAQWFWEGTKLRPSDNVRTRQEGRKYTLIFRKVLAEDAGEIKFVAENAESRAQLRVKELPVAILRPLRDKIAMEKHRGVLECQLSRASAQVQWFKGSVELQPGPKYEMVSDGLYRKLIIKDVQPEDEDMYTCNAGDVKTSAQFFVEEQSITIVRGLQDVTVMEPAPAWFECETSIPSVRPPKWFLGKTMLQAGSNVSMEQEGTVHRLTLRRTCSTMTGPVHFTIGKSRSTARLVVSDIPMVLTRPLEPKAGREQQSVVLSCDFKPPPKAVQWYKEDTPLAPSEKFKMSLEGHMAELRILRLTPADAGIYRCQAGSAQSSTEVTVEAREVTVTQPLQDIEVTEESRASFFCELSHEDEELEWSLNGKPLYNDSFHEITHEGQRHTLVLKRVRRADAGTVRASSPKVSATARLEVKAKPVVFLKALDDVSAEERGTLALQCEVSDPQARVVWRKDSVELGPSDKYDFLHTAGTRGLVVHDLSRDDTGLYTCSVGSEETRARVSVHDLHVGITKRLKMVEVLEGQSCTFECVLSHENTSDVATWTVGGKTVGGSGRFRASRQGRKYTLAIQDAAPSDAGEVMFSILDLTSKASLIVRERPADIVKPLEDQQAAPGEDVVLSCELSRAGTPVRWLRDGKAIRKSQKYDLIVDGPRAMLVVHAVSPKDSGEYTCETEASKSTASLRVEEKANRFTEELADLQGTEKGTAVFVCRTERPAAVVIWRKGLTELPASGKHTPSQDGLTLKLTISALTKADSDTYTCDIGQACSQARLLVQGQRVLITEDLEDVEVREGSSATFSCRISPPDYGPVQWFLDQTPLHPNELNEIQAQPGGYHVLTLRQLALKDSGTIHFEAGDQRASATLQVTEKLSVFSRELTDATVTEGEDLTLICDTTTSDSPVSWTKDGKALRPSARCQLSQEGHRAQLVITGATLQDGGRYKCESGGSWTSSIVRVHARPARFREGLKDLEVLEGGAATLRCKLSSVVAPVEWRRGEEVLRPGPKYSLHQEGTVLELVVRDLRPQDSGPYSCCFGDQRTMATLTVKASPAEFIGRLRSKEATEGATATLRCELSKAAPVEWRKGSETLRAGDRVSLRQDGTVCELEIRDLAVADAGEYLCVCGQERTSATLTIKALPAKFTKSLKAEEAMEGATAMLHCELSKAAPVEWRKGSETLRAGDRVSLRQDGTTCELEIRGLAVADAGEYSCVCGQEKTSAMLTIRAPQVVFREPLQSLQAEEGASVTLRCELSQPNATVVWSKGGLEVQADGRREPRQRGPTVELVLRDLRREDAGEYACACGPQATSATLIVTAAPVRFLRELQAQEVDEGATARLRCELSREGASVEWRKGSLQLFPCAKYQMVQEGRTAELLVRGVEPEDSGHYTCNAGDSQSTASLSIRAPRPIFQEELQSTEQEAGSVAWLRCELSGTETGVPVQWLKEGVELHGGPKYEIRRLGTTCELLIHGLEAKDTGEYVCVAGGRKTVASVRVREPEVTIVRGLEDAEVQVDGDVEFTCEVSRDGVTNVEWRLQGLPLQNNEVTEVSVRGGRTHTLRLTGVTPEDAGTISFHVGVHTSSAQLTVRVPEVTILEPLQDLQLSEGQDAHFRCQLSRASGQEARWALGGVPLQANEMNDITVEDGTLHRLTLHKVTLEDAGTISFQVGSCSSEAQLKVTEAAPCLVRGLQNVDVFAGEVATFSCEVSSAGGPEARWWLDGTLLQDSPQSAISVRDGTFHSLTLSGLGVADSGTITYRAGPLVSTAKLLVKDPTVEVVSAMQDLVVEEGGSAELLCQYSRPVQATWKMDEQEVCADGRRVFIEQDWTVARLSFRPALPCDSGIYSCEAAGTRVAALLHVQAKNTVLRGLENVDALEGGEALFECQLSRPEVAAHSWLLDDEPVHTSENAEVVYFDNGLRHLLLLKNLRPQDSCRVTFLAGDVVTSAFLTVRGWRLDVLEPPQDATVRAGVQARFSCMLSEAVPVGEATWYINGTAVQPDDPDWMVTADGSHHALLLRSAQMHHAGEVTFAARDAVASARLTVLGIPDPPEDAEVVARSSRSVTLSWVAPASDGGGGLCGYRVEMKAAATGEWRLCHELVPGPECVVDDLAPGETYRFRVAAVGPAGAGEPVHLPQTVRLEPQEPEPAPPAPVLRAPACPAPAPPAPTHPAPESRQVVAGKDVCLECEVTEAGEVVWLKGTELIQPSGRFQVLCRGQQQTLVIRGFSAEDQGEYRCCRTQDPTSPAAATFQVVLTPGSGDETPAQPSLPPEAAQEGDLHLLWEALARKRRMSREPTLDSISELPEEDGRLQHLRQEAEEAAPDLSEDYSTADELARTGEADLSHTSSDDESRAGTPSLVTYLKKTGRPSTSPLVSKAGVPTVLPGKPQKHQDQPTATHPPPGDLSAEDLSDPSMDKAAVKIQAAFKGYKVRKEMKQQEGPVFSRTFSDTEAQVGDVLRLECVVSSKADVRARWLKDGMELADGRHHHIDQLSNGTCSLLVTGLGLADAGCYTCQVSSKFGRVAHSACVVVSGTESEAESFSGGELDDAFRRAARRLHRLFRTKSPAEVSDEEIFLSADEGSAEPEEPADRQMYREDQHFVHIRFESLDEAHRAATCFREMFGTMGISVDICLSEQGPRGVEMRISRLAPPPPATQVMAPCPLTAEEAAPVFLTELQNQEVLDGYPVSFDCVVTGQPVPTVCWFKDGRMLEEDDHYMISEDQQGGHQLIITAVVPADMGVYRCMAENSVGVSSTKAELRVDMTSTDYETAADATETSSYFSAQGYLSSREQEGMESTSEEGQLPQVVEELKDLQVAPGTRLAKFQLKVKGYPAPRLYWFKDGQLLTASEHIHMVDRKTLHTLEVVSVTREDAGQYSAYISNNVGAAYSSARLLVRGPKDPEEKPALDVGQQLVPPRFLERFTSKKVKKGSSITFSVKVEGSPAPTVHWLREEAERGVLWIGRDSPGYTVASSAQQHSLVLLDVGRQHQGTYTCIATNAAGQALCSASLHISGLPKEAGAAEEHAGVKEALISTFLQGAQAVSAQMTETAGFAADIVRQRTAEPTVVEAHGHLSLAEVGTEEFLQKLTSQITEIVSAKITQGEAKLQVPGGDSDEESKTPSASPRHGRSRPSSSVQESSSESEDGDSRGEIFDIYVVTADYLPLGAEPDAISLREGQYVEVLDSAHPLRWLVRTKPTKSSPSRQGWVSPAYLDKRLKLSPEWGPTEAPEFPGEAVSEDEYKMRLSSIIQELLSSEQAFVGKLQFLQKHHIQHLDHCPHVPTAVASQKAVIFRNVQDISHFHSSFQRELQSCDTDDDVAMCFIKNQAAFEKYLEFLVGRVQAESAVVGTAVQEFYKKYTEEVLSAADPSQPPPPPLQHFLEQPVEQVQQYQALLKELIRNKARNGQNCALLEQAYAVVSALPQRAENQLHVSLMENYPGTLEALGEPIRQGHFIVWEGAPGARMPWKGHHRHVFLFRHHLVVCKPRRDSRTDTFSYVFRNMMKLSSIDLNDQVEGDDRAFEIWHEREDSVRKYLLQARTVITKNSWVKEICGIQQRLALPVWHPPDFEEELADCTAELGETVKLACRVTGTPKPIVSWYKDGKPVEVDPHHILIEDPDGSCALILDNLTGMDSGQYMCFAASAAGNASTLGKILVQVPPRFVKKVQAIPFVEGEDVQVTCTVEGAPHPQIRWFKDGALLTPSSKYRTLSEPRSGLLVLEILAASKDDLGHYECELVNRLGSARGGVELCMQSPAVRAREQLRREQLATVEDAAVPPPVALEPADPEVTVCPESPGPSTGDHAGPSPGYGGPPKLQKAGPQPPGTDAAAASDEAQWPQADWQVPPALRVPPVLAPASATPVEPQKVPQPLPEQGQEQDSGAHTEDQGRVVPIRMEGTAWPGAGAVPLWDIHSQVFMETTHRTYVYQASDAAATRPPSMQVTIEDVQAQRGSTAQFHAVIEGNPQPMVTWYRDNAQLVDGARLSQQQDGATYSLVLRDVTQHDAGVYTCLARNAGGQVLCKAELVVHGGDCELESEKQSYRRKLHSFYEVKEEIGRGVFGFVKRVQHKGNQMFCAAKFIPLRSRTRTQAYRERDILATLSHPLVTALLDQFETRKTLILVLELCSSEELLDRLFKKNVVTEAEVKVYVQQLVEGLQYLHSQSVLHLDIKPPNILMVHPAREDIKICDFGFAQKLTPGEPQYSKYGSPEFVSPEIIEQTPVSEASDIWAMGVISYLSLTCSSPFAGESDRATLLNILEGRVSWSSPAAAHLSDDARNFIKAALQRAPEARPSAAKCLAHPWFKRSMPAEEAHFINTKQLKFLLARSRWQRSLMSYKSILVMRSIPELLQGPPDSPSLGVARHLRGDASASSSSSSSSSDNELAPFARARSLPPSPVTHSPLLHPRGFLRPSASLPEETEACASAAAAPPRTPPMGAPGCVPRHSVVCSLFYEQAGEGPERGGPAAGGRRHPARRRHLLQGGYFAGALPGLREPLLEHRALEEEAAREEQAALVAKAPSFETALRLPGSSARGAPGRSRSLELDQPHASSSSTEACGGGQCPGPALSGLQAGSGEGWPGGVTCAREMEHLEGSQQGPRLLKSLGVDLGSTRQEGSCQDSCGGQLAPSIHPLEGCGPHKTVTPQPSGSFPSKQCTGDLAHLSSFLSGEPTALVSPAQESPQPGSKKGTEHTPLPGRPNLPSAPGLAFPVGTEPGPLQDAEAQAVELEDTSEVEPSPKRPQEQATTRKFSVGARRGGYAGVAGYGTFAFGGDAGGMLGQGPLWARMAWATSQSSEEHDDARAQSPAPQASAAPPPEVSGAALRASPELSSWEDFGGGSQVSLVQIRDLSGDSEGADTVSLDISEVEPAYLNLSDLYDIKYLPFEFMIFRKVPKPVQPEPPPSPESEAGEELAEFPEAGWPWPGALGPPASLQITEEPEDMETLLRETVGSRKRKWSPPSGGLFHFPGRHTPLEEPVELGLRRRVRASVAHISRLLKGRPEGLEKESAPRKKAGLASFQLGLKNRDRAPSFLRELADETVVLGQSVTLACQVSAQPAVQATWTKDGATLESTSRILISSTLKNFQLLTILVVKAEDLGVYTCSVSNTLGTVATTAVLRKAERPSSSPRPDIGEVYADGVLLVWKPVESYGPVTYIVQCSLEGGSWSTLASDVFDCCHLATKLSRGGVYTFRTACVSKAGMGPYSSPSEEVLLGGPSHLASEEESRVLPPAQPLPSKQTFAFQTQIRRGRFSVVRQCREKASGRALAAKIVPYRPEDRTAVLREYEALKSLRHPHLAQLHAAYLSPRHLVLILELCSGPELLPCLAERACYSESEVKDYLWQMLSAAQYLHAQRILHLDLRSENMIVTEYNLLKVVDLGNAQNLAQERVQPPERFKDYVETMAPELLEGQSAVPQTDIWAIGVTAFIMLSAEYPVSSEGTRDMQKSLRKGLVRLSRCYAGLSGGAVGFLRSALCVHPWGRPCASSCLQCGWLTEEGPARFQPAAVTFPTARLRAFVREREKRRALLYRKHNLAQVH</sequence>
<feature type="domain" description="Ig-like" evidence="42">
    <location>
        <begin position="234"/>
        <end position="320"/>
    </location>
</feature>
<dbReference type="GO" id="GO:0005524">
    <property type="term" value="F:ATP binding"/>
    <property type="evidence" value="ECO:0007669"/>
    <property type="project" value="UniProtKB-UniRule"/>
</dbReference>
<evidence type="ECO:0000256" key="3">
    <source>
        <dbReference type="ARBA" id="ARBA00004135"/>
    </source>
</evidence>
<evidence type="ECO:0000256" key="24">
    <source>
        <dbReference type="ARBA" id="ARBA00023157"/>
    </source>
</evidence>
<comment type="function">
    <text evidence="31">Structural component of striated muscles which plays a role in myofibrillogenesis. Probably involved in the assembly of myosin into sarcomeric A bands in striated muscle. Has serine/threonine protein kinase activity and phosphorylates N-cadherin CDH2 and sodium/potassium-transporting ATPase subunit ATP1B1. Binds (via the PH domain) strongly to phosphatidylinositol 3,4-bisphosphate (PtdIns(3,4)P2) and phosphatidylinositol 4,5-bisphosphate (PtdIns(4,5)P2), and to a lesser extent to phosphatidylinositol 3-phosphate (PtdIns(3)P), phosphatidylinositol 4-phosphate (PtdIns(4)P), phosphatidylinositol 5-phosphate (PtdIns(5)P) and phosphatidylinositol 3,4,5-trisphosphate (PtdIns(3,4,5)P3).</text>
</comment>
<feature type="domain" description="Protein kinase" evidence="41">
    <location>
        <begin position="7682"/>
        <end position="7934"/>
    </location>
</feature>
<feature type="region of interest" description="Disordered" evidence="37">
    <location>
        <begin position="7233"/>
        <end position="7268"/>
    </location>
</feature>
<feature type="domain" description="Ig-like" evidence="42">
    <location>
        <begin position="5256"/>
        <end position="5345"/>
    </location>
</feature>
<keyword evidence="14" id="KW-0479">Metal-binding</keyword>
<evidence type="ECO:0000259" key="38">
    <source>
        <dbReference type="PROSITE" id="PS50002"/>
    </source>
</evidence>
<keyword evidence="25" id="KW-0514">Muscle protein</keyword>
<dbReference type="Gene3D" id="2.30.29.30">
    <property type="entry name" value="Pleckstrin-homology domain (PH domain)/Phosphotyrosine-binding domain (PTB)"/>
    <property type="match status" value="1"/>
</dbReference>
<dbReference type="GO" id="GO:0031430">
    <property type="term" value="C:M band"/>
    <property type="evidence" value="ECO:0007669"/>
    <property type="project" value="UniProtKB-SubCell"/>
</dbReference>
<dbReference type="Pfam" id="PF00612">
    <property type="entry name" value="IQ"/>
    <property type="match status" value="1"/>
</dbReference>
<dbReference type="InterPro" id="IPR007110">
    <property type="entry name" value="Ig-like_dom"/>
</dbReference>
<evidence type="ECO:0000256" key="15">
    <source>
        <dbReference type="ARBA" id="ARBA00022737"/>
    </source>
</evidence>
<dbReference type="CDD" id="cd13239">
    <property type="entry name" value="PH_Obscurin"/>
    <property type="match status" value="1"/>
</dbReference>
<keyword evidence="22" id="KW-0446">Lipid-binding</keyword>
<feature type="region of interest" description="Disordered" evidence="37">
    <location>
        <begin position="7392"/>
        <end position="7412"/>
    </location>
</feature>
<feature type="domain" description="Ig-like" evidence="42">
    <location>
        <begin position="4138"/>
        <end position="4210"/>
    </location>
</feature>
<dbReference type="Pfam" id="PF07679">
    <property type="entry name" value="I-set"/>
    <property type="match status" value="50"/>
</dbReference>
<dbReference type="InterPro" id="IPR003599">
    <property type="entry name" value="Ig_sub"/>
</dbReference>
<dbReference type="FunFam" id="2.60.40.10:FF:000965">
    <property type="entry name" value="Obscurin, cytoskeletal calmodulin and titin-interacting RhoGEF"/>
    <property type="match status" value="1"/>
</dbReference>
<dbReference type="FunFam" id="2.60.40.10:FF:000988">
    <property type="entry name" value="obscurin isoform X3"/>
    <property type="match status" value="1"/>
</dbReference>
<feature type="domain" description="Ig-like" evidence="42">
    <location>
        <begin position="9"/>
        <end position="99"/>
    </location>
</feature>
<dbReference type="FunFam" id="2.60.40.10:FF:001032">
    <property type="entry name" value="Obscurin, cytoskeletal calmodulin and titin-interacting RhoGEF"/>
    <property type="match status" value="1"/>
</dbReference>
<evidence type="ECO:0000256" key="9">
    <source>
        <dbReference type="ARBA" id="ARBA00022475"/>
    </source>
</evidence>
<dbReference type="CDD" id="cd00063">
    <property type="entry name" value="FN3"/>
    <property type="match status" value="2"/>
</dbReference>
<evidence type="ECO:0000256" key="4">
    <source>
        <dbReference type="ARBA" id="ARBA00004216"/>
    </source>
</evidence>
<keyword evidence="16 36" id="KW-0547">Nucleotide-binding</keyword>
<dbReference type="FunFam" id="2.60.40.10:FF:000747">
    <property type="entry name" value="obscurin isoform X6"/>
    <property type="match status" value="1"/>
</dbReference>
<keyword evidence="12" id="KW-0597">Phosphoprotein</keyword>
<dbReference type="PROSITE" id="PS00107">
    <property type="entry name" value="PROTEIN_KINASE_ATP"/>
    <property type="match status" value="1"/>
</dbReference>
<feature type="compositionally biased region" description="Low complexity" evidence="37">
    <location>
        <begin position="6814"/>
        <end position="6825"/>
    </location>
</feature>
<evidence type="ECO:0000256" key="26">
    <source>
        <dbReference type="ARBA" id="ARBA00023242"/>
    </source>
</evidence>
<dbReference type="SMART" id="SM00233">
    <property type="entry name" value="PH"/>
    <property type="match status" value="1"/>
</dbReference>
<keyword evidence="10" id="KW-0963">Cytoplasm</keyword>
<dbReference type="FunFam" id="2.60.40.10:FF:001295">
    <property type="entry name" value="Obscurin, cytoskeletal calmodulin and titin-interacting RhoGEF"/>
    <property type="match status" value="1"/>
</dbReference>
<evidence type="ECO:0000256" key="13">
    <source>
        <dbReference type="ARBA" id="ARBA00022679"/>
    </source>
</evidence>
<organism evidence="44 45">
    <name type="scientific">Mustela putorius furo</name>
    <name type="common">European domestic ferret</name>
    <name type="synonym">Mustela furo</name>
    <dbReference type="NCBI Taxonomy" id="9669"/>
    <lineage>
        <taxon>Eukaryota</taxon>
        <taxon>Metazoa</taxon>
        <taxon>Chordata</taxon>
        <taxon>Craniata</taxon>
        <taxon>Vertebrata</taxon>
        <taxon>Euteleostomi</taxon>
        <taxon>Mammalia</taxon>
        <taxon>Eutheria</taxon>
        <taxon>Laurasiatheria</taxon>
        <taxon>Carnivora</taxon>
        <taxon>Caniformia</taxon>
        <taxon>Musteloidea</taxon>
        <taxon>Mustelidae</taxon>
        <taxon>Mustelinae</taxon>
        <taxon>Mustela</taxon>
    </lineage>
</organism>
<dbReference type="FunFam" id="2.60.40.10:FF:000228">
    <property type="entry name" value="obscurin isoform X4"/>
    <property type="match status" value="5"/>
</dbReference>
<dbReference type="Gene3D" id="3.30.200.20">
    <property type="entry name" value="Phosphorylase Kinase, domain 1"/>
    <property type="match status" value="2"/>
</dbReference>
<feature type="compositionally biased region" description="Pro residues" evidence="37">
    <location>
        <begin position="4612"/>
        <end position="4623"/>
    </location>
</feature>
<evidence type="ECO:0000256" key="11">
    <source>
        <dbReference type="ARBA" id="ARBA00022527"/>
    </source>
</evidence>
<feature type="domain" description="DH" evidence="40">
    <location>
        <begin position="5694"/>
        <end position="5878"/>
    </location>
</feature>
<feature type="domain" description="Ig-like" evidence="42">
    <location>
        <begin position="793"/>
        <end position="881"/>
    </location>
</feature>
<dbReference type="FunFam" id="1.10.510.10:FF:000912">
    <property type="entry name" value="obscurin isoform X1"/>
    <property type="match status" value="1"/>
</dbReference>
<feature type="domain" description="Ig-like" evidence="42">
    <location>
        <begin position="2526"/>
        <end position="2617"/>
    </location>
</feature>
<feature type="domain" description="Ig-like" evidence="42">
    <location>
        <begin position="1067"/>
        <end position="1145"/>
    </location>
</feature>
<dbReference type="SUPFAM" id="SSF50729">
    <property type="entry name" value="PH domain-like"/>
    <property type="match status" value="1"/>
</dbReference>
<dbReference type="FunFam" id="2.60.40.10:FF:000989">
    <property type="entry name" value="Obscurin, cytoskeletal calmodulin and titin-interacting RhoGEF"/>
    <property type="match status" value="1"/>
</dbReference>
<dbReference type="FunFam" id="2.60.40.10:FF:000872">
    <property type="entry name" value="Obscurin, cytoskeletal calmodulin and titin-interacting RhoGEF"/>
    <property type="match status" value="1"/>
</dbReference>
<dbReference type="InterPro" id="IPR001452">
    <property type="entry name" value="SH3_domain"/>
</dbReference>
<accession>A0A8U0SHE9</accession>
<keyword evidence="7 35" id="KW-0728">SH3 domain</keyword>
<dbReference type="SMART" id="SM00406">
    <property type="entry name" value="IGv"/>
    <property type="match status" value="13"/>
</dbReference>
<dbReference type="GO" id="GO:1902531">
    <property type="term" value="P:regulation of intracellular signal transduction"/>
    <property type="evidence" value="ECO:0007669"/>
    <property type="project" value="UniProtKB-ARBA"/>
</dbReference>
<dbReference type="InterPro" id="IPR000219">
    <property type="entry name" value="DH_dom"/>
</dbReference>
<feature type="domain" description="Ig-like" evidence="42">
    <location>
        <begin position="109"/>
        <end position="199"/>
    </location>
</feature>
<dbReference type="GO" id="GO:0005516">
    <property type="term" value="F:calmodulin binding"/>
    <property type="evidence" value="ECO:0007669"/>
    <property type="project" value="UniProtKB-KW"/>
</dbReference>
<evidence type="ECO:0000256" key="19">
    <source>
        <dbReference type="ARBA" id="ARBA00022840"/>
    </source>
</evidence>
<dbReference type="InterPro" id="IPR011009">
    <property type="entry name" value="Kinase-like_dom_sf"/>
</dbReference>
<dbReference type="FunFam" id="2.60.40.10:FF:000523">
    <property type="entry name" value="obscurin isoform X4"/>
    <property type="match status" value="1"/>
</dbReference>
<feature type="region of interest" description="Disordered" evidence="37">
    <location>
        <begin position="6218"/>
        <end position="6286"/>
    </location>
</feature>
<evidence type="ECO:0000256" key="10">
    <source>
        <dbReference type="ARBA" id="ARBA00022490"/>
    </source>
</evidence>
<dbReference type="GO" id="GO:0030154">
    <property type="term" value="P:cell differentiation"/>
    <property type="evidence" value="ECO:0007669"/>
    <property type="project" value="UniProtKB-KW"/>
</dbReference>
<keyword evidence="15" id="KW-0677">Repeat</keyword>
<feature type="domain" description="Ig-like" evidence="42">
    <location>
        <begin position="1435"/>
        <end position="1523"/>
    </location>
</feature>
<feature type="region of interest" description="Disordered" evidence="37">
    <location>
        <begin position="7339"/>
        <end position="7363"/>
    </location>
</feature>
<dbReference type="InterPro" id="IPR003598">
    <property type="entry name" value="Ig_sub2"/>
</dbReference>
<feature type="domain" description="Ig-like" evidence="42">
    <location>
        <begin position="1897"/>
        <end position="1976"/>
    </location>
</feature>
<dbReference type="InterPro" id="IPR008266">
    <property type="entry name" value="Tyr_kinase_AS"/>
</dbReference>
<dbReference type="FunFam" id="2.60.40.10:FF:000898">
    <property type="entry name" value="Obscurin, cytoskeletal calmodulin and titin-interacting RhoGEF"/>
    <property type="match status" value="1"/>
</dbReference>
<dbReference type="FunFam" id="2.60.40.10:FF:000707">
    <property type="entry name" value="Obscurin, cytoskeletal calmodulin and titin-interacting RhoGEF"/>
    <property type="match status" value="1"/>
</dbReference>
<dbReference type="PROSITE" id="PS50003">
    <property type="entry name" value="PH_DOMAIN"/>
    <property type="match status" value="1"/>
</dbReference>
<dbReference type="SMART" id="SM00060">
    <property type="entry name" value="FN3"/>
    <property type="match status" value="3"/>
</dbReference>
<dbReference type="CTD" id="84033"/>
<dbReference type="GO" id="GO:0004674">
    <property type="term" value="F:protein serine/threonine kinase activity"/>
    <property type="evidence" value="ECO:0007669"/>
    <property type="project" value="UniProtKB-KW"/>
</dbReference>
<evidence type="ECO:0000256" key="29">
    <source>
        <dbReference type="ARBA" id="ARBA00047899"/>
    </source>
</evidence>
<evidence type="ECO:0000256" key="23">
    <source>
        <dbReference type="ARBA" id="ARBA00023136"/>
    </source>
</evidence>
<evidence type="ECO:0000256" key="34">
    <source>
        <dbReference type="ARBA" id="ARBA00079785"/>
    </source>
</evidence>
<evidence type="ECO:0000256" key="8">
    <source>
        <dbReference type="ARBA" id="ARBA00022473"/>
    </source>
</evidence>
<feature type="region of interest" description="Disordered" evidence="37">
    <location>
        <begin position="7116"/>
        <end position="7194"/>
    </location>
</feature>
<dbReference type="FunFam" id="2.60.40.10:FF:000075">
    <property type="entry name" value="Obscurin, cytoskeletal calmodulin and titin-interacting RhoGEF"/>
    <property type="match status" value="10"/>
</dbReference>
<evidence type="ECO:0000259" key="42">
    <source>
        <dbReference type="PROSITE" id="PS50835"/>
    </source>
</evidence>
<dbReference type="FunFam" id="2.60.40.10:FF:001652">
    <property type="entry name" value="Uncharacterized protein"/>
    <property type="match status" value="3"/>
</dbReference>
<dbReference type="FunFam" id="2.60.40.10:FF:001212">
    <property type="entry name" value="Obscurin, cytoskeletal calmodulin and titin-interacting RhoGEF"/>
    <property type="match status" value="1"/>
</dbReference>
<feature type="domain" description="SH3" evidence="38">
    <location>
        <begin position="5601"/>
        <end position="5668"/>
    </location>
</feature>
<comment type="subcellular location">
    <subcellularLocation>
        <location evidence="3">Cell membrane</location>
        <location evidence="3">Sarcolemma</location>
    </subcellularLocation>
    <subcellularLocation>
        <location evidence="28">Cytoplasm</location>
        <location evidence="28">Myofibril</location>
        <location evidence="28">Sarcomere</location>
        <location evidence="28">M line</location>
    </subcellularLocation>
    <subcellularLocation>
        <location evidence="4">Cytoplasm</location>
        <location evidence="4">Myofibril</location>
        <location evidence="4">Sarcomere</location>
        <location evidence="4">Z line</location>
    </subcellularLocation>
    <subcellularLocation>
        <location evidence="2">Nucleus</location>
    </subcellularLocation>
</comment>
<dbReference type="FunFam" id="2.60.40.10:FF:000954">
    <property type="entry name" value="Obscurin, cytoskeletal calmodulin and titin-interacting RhoGEF"/>
    <property type="match status" value="1"/>
</dbReference>
<evidence type="ECO:0000256" key="36">
    <source>
        <dbReference type="PROSITE-ProRule" id="PRU10141"/>
    </source>
</evidence>
<feature type="domain" description="Ig-like" evidence="42">
    <location>
        <begin position="6109"/>
        <end position="6199"/>
    </location>
</feature>
<feature type="domain" description="Ig-like" evidence="42">
    <location>
        <begin position="3240"/>
        <end position="3327"/>
    </location>
</feature>
<keyword evidence="8" id="KW-0217">Developmental protein</keyword>
<dbReference type="CDD" id="cd20971">
    <property type="entry name" value="IgI_1_Titin-A168_like"/>
    <property type="match status" value="1"/>
</dbReference>
<dbReference type="SUPFAM" id="SSF56112">
    <property type="entry name" value="Protein kinase-like (PK-like)"/>
    <property type="match status" value="2"/>
</dbReference>
<evidence type="ECO:0000256" key="16">
    <source>
        <dbReference type="ARBA" id="ARBA00022741"/>
    </source>
</evidence>
<dbReference type="InterPro" id="IPR013098">
    <property type="entry name" value="Ig_I-set"/>
</dbReference>
<feature type="domain" description="Ig-like" evidence="42">
    <location>
        <begin position="3762"/>
        <end position="3859"/>
    </location>
</feature>
<dbReference type="Gene3D" id="2.30.30.40">
    <property type="entry name" value="SH3 Domains"/>
    <property type="match status" value="1"/>
</dbReference>
<dbReference type="GO" id="GO:0005085">
    <property type="term" value="F:guanyl-nucleotide exchange factor activity"/>
    <property type="evidence" value="ECO:0007669"/>
    <property type="project" value="InterPro"/>
</dbReference>
<feature type="domain" description="Ig-like" evidence="42">
    <location>
        <begin position="3421"/>
        <end position="3505"/>
    </location>
</feature>
<dbReference type="FunFam" id="2.30.29.30:FF:000197">
    <property type="entry name" value="obscurin isoform X5"/>
    <property type="match status" value="1"/>
</dbReference>
<protein>
    <recommendedName>
        <fullName evidence="32">Obscurin</fullName>
        <ecNumber evidence="6">2.7.11.1</ecNumber>
    </recommendedName>
    <alternativeName>
        <fullName evidence="33">Obscurin-RhoGEF</fullName>
    </alternativeName>
    <alternativeName>
        <fullName evidence="34">Obscurin-myosin light chain kinase</fullName>
    </alternativeName>
</protein>
<keyword evidence="23" id="KW-0472">Membrane</keyword>
<feature type="region of interest" description="Disordered" evidence="37">
    <location>
        <begin position="4815"/>
        <end position="4863"/>
    </location>
</feature>
<dbReference type="PROSITE" id="PS00108">
    <property type="entry name" value="PROTEIN_KINASE_ST"/>
    <property type="match status" value="1"/>
</dbReference>
<feature type="domain" description="Ig-like" evidence="42">
    <location>
        <begin position="2170"/>
        <end position="2254"/>
    </location>
</feature>
<gene>
    <name evidence="45" type="primary">OBSCN</name>
</gene>
<comment type="similarity">
    <text evidence="5">Belongs to the protein kinase superfamily. CAMK Ser/Thr protein kinase family.</text>
</comment>
<dbReference type="InterPro" id="IPR036179">
    <property type="entry name" value="Ig-like_dom_sf"/>
</dbReference>
<feature type="compositionally biased region" description="Low complexity" evidence="37">
    <location>
        <begin position="7246"/>
        <end position="7255"/>
    </location>
</feature>
<evidence type="ECO:0000256" key="17">
    <source>
        <dbReference type="ARBA" id="ARBA00022777"/>
    </source>
</evidence>
<feature type="region of interest" description="Disordered" evidence="37">
    <location>
        <begin position="4594"/>
        <end position="4627"/>
    </location>
</feature>
<keyword evidence="44" id="KW-1185">Reference proteome</keyword>
<evidence type="ECO:0000256" key="32">
    <source>
        <dbReference type="ARBA" id="ARBA00067992"/>
    </source>
</evidence>
<feature type="domain" description="Ig-like" evidence="42">
    <location>
        <begin position="6385"/>
        <end position="6473"/>
    </location>
</feature>
<dbReference type="CDD" id="cd23767">
    <property type="entry name" value="IQCD"/>
    <property type="match status" value="1"/>
</dbReference>
<dbReference type="FunFam" id="2.60.40.10:FF:000380">
    <property type="entry name" value="obscurin isoform X3"/>
    <property type="match status" value="1"/>
</dbReference>
<feature type="domain" description="Fibronectin type-III" evidence="43">
    <location>
        <begin position="513"/>
        <end position="611"/>
    </location>
</feature>
<dbReference type="InterPro" id="IPR035526">
    <property type="entry name" value="Obscurin_SH3"/>
</dbReference>
<dbReference type="Pfam" id="PF00041">
    <property type="entry name" value="fn3"/>
    <property type="match status" value="1"/>
</dbReference>
<feature type="region of interest" description="Disordered" evidence="37">
    <location>
        <begin position="6306"/>
        <end position="6334"/>
    </location>
</feature>
<dbReference type="FunFam" id="2.60.40.10:FF:000866">
    <property type="entry name" value="Obscurin, cytoskeletal calmodulin and titin-interacting RhoGEF"/>
    <property type="match status" value="1"/>
</dbReference>
<feature type="domain" description="Ig-like" evidence="42">
    <location>
        <begin position="3063"/>
        <end position="3145"/>
    </location>
</feature>
<comment type="cofactor">
    <cofactor evidence="1">
        <name>Mg(2+)</name>
        <dbReference type="ChEBI" id="CHEBI:18420"/>
    </cofactor>
</comment>
<dbReference type="SMART" id="SM00325">
    <property type="entry name" value="RhoGEF"/>
    <property type="match status" value="1"/>
</dbReference>
<keyword evidence="9" id="KW-1003">Cell membrane</keyword>
<dbReference type="FunFam" id="2.60.40.10:FF:001103">
    <property type="entry name" value="Obscurin, cytoskeletal calmodulin and titin-interacting RhoGEF"/>
    <property type="match status" value="1"/>
</dbReference>
<feature type="region of interest" description="Disordered" evidence="37">
    <location>
        <begin position="4708"/>
        <end position="4727"/>
    </location>
</feature>
<dbReference type="Pfam" id="PF22697">
    <property type="entry name" value="SOS1_NGEF_PH"/>
    <property type="match status" value="1"/>
</dbReference>
<dbReference type="FunFam" id="2.60.40.10:FF:001214">
    <property type="entry name" value="Obscurin, cytoskeletal calmodulin and titin-interacting RhoGEF"/>
    <property type="match status" value="1"/>
</dbReference>
<dbReference type="PROSITE" id="PS50835">
    <property type="entry name" value="IG_LIKE"/>
    <property type="match status" value="47"/>
</dbReference>
<evidence type="ECO:0000256" key="27">
    <source>
        <dbReference type="ARBA" id="ARBA00023319"/>
    </source>
</evidence>
<dbReference type="PROSITE" id="PS00109">
    <property type="entry name" value="PROTEIN_KINASE_TYR"/>
    <property type="match status" value="1"/>
</dbReference>
<feature type="domain" description="Ig-like" evidence="42">
    <location>
        <begin position="329"/>
        <end position="412"/>
    </location>
</feature>
<feature type="binding site" evidence="36">
    <location>
        <position position="6525"/>
    </location>
    <ligand>
        <name>ATP</name>
        <dbReference type="ChEBI" id="CHEBI:30616"/>
    </ligand>
</feature>
<dbReference type="InterPro" id="IPR008271">
    <property type="entry name" value="Ser/Thr_kinase_AS"/>
</dbReference>
<dbReference type="EC" id="2.7.11.1" evidence="6"/>
<feature type="domain" description="Ig-like" evidence="42">
    <location>
        <begin position="3685"/>
        <end position="3758"/>
    </location>
</feature>
<feature type="domain" description="Protein kinase" evidence="41">
    <location>
        <begin position="6496"/>
        <end position="6749"/>
    </location>
</feature>
<dbReference type="FunFam" id="2.60.40.10:FF:000917">
    <property type="entry name" value="Obscurin, cytoskeletal calmodulin and titin-interacting RhoGEF"/>
    <property type="match status" value="1"/>
</dbReference>
<evidence type="ECO:0000256" key="1">
    <source>
        <dbReference type="ARBA" id="ARBA00001946"/>
    </source>
</evidence>
<feature type="domain" description="Ig-like" evidence="42">
    <location>
        <begin position="2348"/>
        <end position="2432"/>
    </location>
</feature>
<evidence type="ECO:0000256" key="25">
    <source>
        <dbReference type="ARBA" id="ARBA00023179"/>
    </source>
</evidence>
<evidence type="ECO:0000256" key="30">
    <source>
        <dbReference type="ARBA" id="ARBA00048679"/>
    </source>
</evidence>
<keyword evidence="13" id="KW-0808">Transferase</keyword>
<dbReference type="FunFam" id="1.20.900.10:FF:000027">
    <property type="entry name" value="Obscurin, cytoskeletal calmodulin and titin-interacting RhoGEF"/>
    <property type="match status" value="1"/>
</dbReference>
<feature type="domain" description="Ig-like" evidence="42">
    <location>
        <begin position="1711"/>
        <end position="1799"/>
    </location>
</feature>
<dbReference type="SMART" id="SM00220">
    <property type="entry name" value="S_TKc"/>
    <property type="match status" value="2"/>
</dbReference>
<feature type="domain" description="Ig-like" evidence="42">
    <location>
        <begin position="3598"/>
        <end position="3681"/>
    </location>
</feature>
<evidence type="ECO:0000256" key="14">
    <source>
        <dbReference type="ARBA" id="ARBA00022723"/>
    </source>
</evidence>
<dbReference type="FunFam" id="2.60.40.10:FF:000665">
    <property type="entry name" value="obscurin isoform X1"/>
    <property type="match status" value="1"/>
</dbReference>
<dbReference type="SUPFAM" id="SSF48065">
    <property type="entry name" value="DBL homology domain (DH-domain)"/>
    <property type="match status" value="1"/>
</dbReference>
<dbReference type="Gene3D" id="2.60.40.10">
    <property type="entry name" value="Immunoglobulins"/>
    <property type="match status" value="60"/>
</dbReference>
<dbReference type="FunFam" id="2.30.30.40:FF:000124">
    <property type="entry name" value="obscurin isoform X2"/>
    <property type="match status" value="1"/>
</dbReference>
<evidence type="ECO:0000313" key="45">
    <source>
        <dbReference type="RefSeq" id="XP_044942910.1"/>
    </source>
</evidence>
<feature type="domain" description="Ig-like" evidence="42">
    <location>
        <begin position="5367"/>
        <end position="5463"/>
    </location>
</feature>
<evidence type="ECO:0000259" key="41">
    <source>
        <dbReference type="PROSITE" id="PS50011"/>
    </source>
</evidence>
<feature type="domain" description="Ig-like" evidence="42">
    <location>
        <begin position="7472"/>
        <end position="7561"/>
    </location>
</feature>
<evidence type="ECO:0000256" key="28">
    <source>
        <dbReference type="ARBA" id="ARBA00037833"/>
    </source>
</evidence>
<dbReference type="InterPro" id="IPR000048">
    <property type="entry name" value="IQ_motif_EF-hand-BS"/>
</dbReference>
<feature type="domain" description="Ig-like" evidence="42">
    <location>
        <begin position="2705"/>
        <end position="2796"/>
    </location>
</feature>
<dbReference type="RefSeq" id="XP_044942910.1">
    <property type="nucleotide sequence ID" value="XM_045086975.1"/>
</dbReference>
<keyword evidence="18" id="KW-0221">Differentiation</keyword>
<feature type="domain" description="Ig-like" evidence="42">
    <location>
        <begin position="3330"/>
        <end position="3404"/>
    </location>
</feature>
<dbReference type="InterPro" id="IPR003961">
    <property type="entry name" value="FN3_dom"/>
</dbReference>
<dbReference type="InterPro" id="IPR017441">
    <property type="entry name" value="Protein_kinase_ATP_BS"/>
</dbReference>
<feature type="domain" description="Ig-like" evidence="42">
    <location>
        <begin position="699"/>
        <end position="775"/>
    </location>
</feature>
<feature type="domain" description="Ig-like" evidence="42">
    <location>
        <begin position="1252"/>
        <end position="1339"/>
    </location>
</feature>
<feature type="domain" description="Fibronectin type-III" evidence="43">
    <location>
        <begin position="7566"/>
        <end position="7658"/>
    </location>
</feature>
<dbReference type="InterPro" id="IPR036028">
    <property type="entry name" value="SH3-like_dom_sf"/>
</dbReference>
<feature type="domain" description="Ig-like" evidence="42">
    <location>
        <begin position="4617"/>
        <end position="4708"/>
    </location>
</feature>
<feature type="compositionally biased region" description="Low complexity" evidence="37">
    <location>
        <begin position="5571"/>
        <end position="5590"/>
    </location>
</feature>
<evidence type="ECO:0000256" key="6">
    <source>
        <dbReference type="ARBA" id="ARBA00012513"/>
    </source>
</evidence>
<evidence type="ECO:0000259" key="40">
    <source>
        <dbReference type="PROSITE" id="PS50010"/>
    </source>
</evidence>
<feature type="domain" description="Ig-like" evidence="42">
    <location>
        <begin position="3865"/>
        <end position="3957"/>
    </location>
</feature>
<feature type="domain" description="Ig-like" evidence="42">
    <location>
        <begin position="883"/>
        <end position="971"/>
    </location>
</feature>
<feature type="domain" description="Ig-like" evidence="42">
    <location>
        <begin position="1984"/>
        <end position="2075"/>
    </location>
</feature>
<evidence type="ECO:0000259" key="43">
    <source>
        <dbReference type="PROSITE" id="PS50853"/>
    </source>
</evidence>
<keyword evidence="21" id="KW-0112">Calmodulin-binding</keyword>
<dbReference type="GO" id="GO:0030018">
    <property type="term" value="C:Z disc"/>
    <property type="evidence" value="ECO:0007669"/>
    <property type="project" value="UniProtKB-SubCell"/>
</dbReference>
<feature type="domain" description="PH" evidence="39">
    <location>
        <begin position="5896"/>
        <end position="6005"/>
    </location>
</feature>
<dbReference type="InterPro" id="IPR013783">
    <property type="entry name" value="Ig-like_fold"/>
</dbReference>
<feature type="domain" description="Ig-like" evidence="42">
    <location>
        <begin position="975"/>
        <end position="1053"/>
    </location>
</feature>
<dbReference type="CDD" id="cd00096">
    <property type="entry name" value="Ig"/>
    <property type="match status" value="10"/>
</dbReference>
<dbReference type="SUPFAM" id="SSF50044">
    <property type="entry name" value="SH3-domain"/>
    <property type="match status" value="1"/>
</dbReference>
<keyword evidence="24" id="KW-1015">Disulfide bond</keyword>
<reference evidence="45" key="1">
    <citation type="submission" date="2025-08" db="UniProtKB">
        <authorList>
            <consortium name="RefSeq"/>
        </authorList>
    </citation>
    <scope>IDENTIFICATION</scope>
    <source>
        <tissue evidence="45">Brain</tissue>
    </source>
</reference>
<dbReference type="FunFam" id="2.60.40.10:FF:001174">
    <property type="entry name" value="Obscurin, cytoskeletal calmodulin and titin-interacting RhoGEF"/>
    <property type="match status" value="1"/>
</dbReference>
<dbReference type="SMART" id="SM00015">
    <property type="entry name" value="IQ"/>
    <property type="match status" value="1"/>
</dbReference>
<dbReference type="FunFam" id="3.30.200.20:FF:000424">
    <property type="entry name" value="obscurin isoform X5"/>
    <property type="match status" value="1"/>
</dbReference>
<name>A0A8U0SHE9_MUSPF</name>
<feature type="domain" description="Ig-like" evidence="42">
    <location>
        <begin position="1343"/>
        <end position="1431"/>
    </location>
</feature>
<dbReference type="PROSITE" id="PS50096">
    <property type="entry name" value="IQ"/>
    <property type="match status" value="1"/>
</dbReference>
<feature type="region of interest" description="Disordered" evidence="37">
    <location>
        <begin position="6971"/>
        <end position="7007"/>
    </location>
</feature>
<feature type="compositionally biased region" description="Low complexity" evidence="37">
    <location>
        <begin position="6973"/>
        <end position="6984"/>
    </location>
</feature>
<evidence type="ECO:0000313" key="44">
    <source>
        <dbReference type="Proteomes" id="UP000000715"/>
    </source>
</evidence>
<dbReference type="FunFam" id="2.60.40.10:FF:000599">
    <property type="entry name" value="obscurin isoform X3"/>
    <property type="match status" value="1"/>
</dbReference>
<evidence type="ECO:0000256" key="31">
    <source>
        <dbReference type="ARBA" id="ARBA00054415"/>
    </source>
</evidence>
<keyword evidence="19 36" id="KW-0067">ATP-binding</keyword>
<evidence type="ECO:0000256" key="37">
    <source>
        <dbReference type="SAM" id="MobiDB-lite"/>
    </source>
</evidence>
<feature type="region of interest" description="Disordered" evidence="37">
    <location>
        <begin position="6797"/>
        <end position="6857"/>
    </location>
</feature>
<feature type="domain" description="Ig-like" evidence="42">
    <location>
        <begin position="4227"/>
        <end position="4312"/>
    </location>
</feature>
<evidence type="ECO:0000256" key="33">
    <source>
        <dbReference type="ARBA" id="ARBA00079591"/>
    </source>
</evidence>
<feature type="domain" description="Ig-like" evidence="42">
    <location>
        <begin position="4893"/>
        <end position="4984"/>
    </location>
</feature>
<dbReference type="Gene3D" id="1.10.510.10">
    <property type="entry name" value="Transferase(Phosphotransferase) domain 1"/>
    <property type="match status" value="2"/>
</dbReference>
<dbReference type="CDD" id="cd12025">
    <property type="entry name" value="SH3_Obscurin_like"/>
    <property type="match status" value="1"/>
</dbReference>
<comment type="catalytic activity">
    <reaction evidence="30">
        <text>L-seryl-[protein] + ATP = O-phospho-L-seryl-[protein] + ADP + H(+)</text>
        <dbReference type="Rhea" id="RHEA:17989"/>
        <dbReference type="Rhea" id="RHEA-COMP:9863"/>
        <dbReference type="Rhea" id="RHEA-COMP:11604"/>
        <dbReference type="ChEBI" id="CHEBI:15378"/>
        <dbReference type="ChEBI" id="CHEBI:29999"/>
        <dbReference type="ChEBI" id="CHEBI:30616"/>
        <dbReference type="ChEBI" id="CHEBI:83421"/>
        <dbReference type="ChEBI" id="CHEBI:456216"/>
        <dbReference type="EC" id="2.7.11.1"/>
    </reaction>
</comment>
<dbReference type="FunFam" id="2.60.40.10:FF:000979">
    <property type="entry name" value="Obscurin, cytoskeletal calmodulin and titin-interacting RhoGEF"/>
    <property type="match status" value="1"/>
</dbReference>
<dbReference type="InterPro" id="IPR036116">
    <property type="entry name" value="FN3_sf"/>
</dbReference>
<dbReference type="FunFam" id="2.60.40.10:FF:001071">
    <property type="entry name" value="obscurin isoform X4"/>
    <property type="match status" value="1"/>
</dbReference>
<evidence type="ECO:0000256" key="21">
    <source>
        <dbReference type="ARBA" id="ARBA00022860"/>
    </source>
</evidence>
<feature type="domain" description="Ig-like" evidence="42">
    <location>
        <begin position="6015"/>
        <end position="6098"/>
    </location>
</feature>
<dbReference type="Pfam" id="PF00069">
    <property type="entry name" value="Pkinase"/>
    <property type="match status" value="2"/>
</dbReference>
<dbReference type="SMART" id="SM00409">
    <property type="entry name" value="IG"/>
    <property type="match status" value="56"/>
</dbReference>
<keyword evidence="11" id="KW-0723">Serine/threonine-protein kinase</keyword>
<dbReference type="InterPro" id="IPR000719">
    <property type="entry name" value="Prot_kinase_dom"/>
</dbReference>
<dbReference type="Pfam" id="PF00621">
    <property type="entry name" value="RhoGEF"/>
    <property type="match status" value="1"/>
</dbReference>
<dbReference type="Gene3D" id="1.20.900.10">
    <property type="entry name" value="Dbl homology (DH) domain"/>
    <property type="match status" value="1"/>
</dbReference>
<feature type="domain" description="Ig-like" evidence="42">
    <location>
        <begin position="3163"/>
        <end position="3226"/>
    </location>
</feature>
<dbReference type="InterPro" id="IPR035899">
    <property type="entry name" value="DBL_dom_sf"/>
</dbReference>
<dbReference type="InterPro" id="IPR011993">
    <property type="entry name" value="PH-like_dom_sf"/>
</dbReference>
<dbReference type="InterPro" id="IPR001849">
    <property type="entry name" value="PH_domain"/>
</dbReference>
<dbReference type="InterPro" id="IPR055251">
    <property type="entry name" value="SOS1_NGEF_PH"/>
</dbReference>
<dbReference type="GO" id="GO:0046872">
    <property type="term" value="F:metal ion binding"/>
    <property type="evidence" value="ECO:0007669"/>
    <property type="project" value="UniProtKB-KW"/>
</dbReference>
<dbReference type="GO" id="GO:0042383">
    <property type="term" value="C:sarcolemma"/>
    <property type="evidence" value="ECO:0007669"/>
    <property type="project" value="UniProtKB-SubCell"/>
</dbReference>
<feature type="domain" description="Ig-like" evidence="42">
    <location>
        <begin position="5122"/>
        <end position="5211"/>
    </location>
</feature>
<dbReference type="SUPFAM" id="SSF49265">
    <property type="entry name" value="Fibronectin type III"/>
    <property type="match status" value="2"/>
</dbReference>
<dbReference type="PROSITE" id="PS50010">
    <property type="entry name" value="DH_2"/>
    <property type="match status" value="1"/>
</dbReference>
<evidence type="ECO:0000256" key="2">
    <source>
        <dbReference type="ARBA" id="ARBA00004123"/>
    </source>
</evidence>
<feature type="domain" description="Ig-like" evidence="42">
    <location>
        <begin position="1619"/>
        <end position="1697"/>
    </location>
</feature>
<feature type="domain" description="Ig-like" evidence="42">
    <location>
        <begin position="1803"/>
        <end position="1891"/>
    </location>
</feature>
<keyword evidence="17" id="KW-0418">Kinase</keyword>
<dbReference type="FunFam" id="2.60.40.10:FF:000211">
    <property type="entry name" value="Obscurin-like protein 1"/>
    <property type="match status" value="1"/>
</dbReference>
<dbReference type="FunFam" id="1.10.510.10:FF:000519">
    <property type="entry name" value="Obscurin, cytoskeletal calmodulin and titin-interacting RhoGEF"/>
    <property type="match status" value="1"/>
</dbReference>
<feature type="domain" description="Ig-like" evidence="42">
    <location>
        <begin position="3510"/>
        <end position="3593"/>
    </location>
</feature>
<dbReference type="GO" id="GO:0005634">
    <property type="term" value="C:nucleus"/>
    <property type="evidence" value="ECO:0007669"/>
    <property type="project" value="UniProtKB-SubCell"/>
</dbReference>
<dbReference type="SMART" id="SM00408">
    <property type="entry name" value="IGc2"/>
    <property type="match status" value="47"/>
</dbReference>
<feature type="domain" description="Ig-like" evidence="42">
    <location>
        <begin position="1527"/>
        <end position="1615"/>
    </location>
</feature>
<evidence type="ECO:0000256" key="18">
    <source>
        <dbReference type="ARBA" id="ARBA00022782"/>
    </source>
</evidence>
<dbReference type="Proteomes" id="UP000000715">
    <property type="component" value="Unplaced"/>
</dbReference>
<dbReference type="PANTHER" id="PTHR35971:SF4">
    <property type="entry name" value="OBSCURIN"/>
    <property type="match status" value="1"/>
</dbReference>
<keyword evidence="20" id="KW-0460">Magnesium</keyword>
<dbReference type="PANTHER" id="PTHR35971">
    <property type="entry name" value="SI:DKEY-31G6.6"/>
    <property type="match status" value="1"/>
</dbReference>
<evidence type="ECO:0000256" key="5">
    <source>
        <dbReference type="ARBA" id="ARBA00006692"/>
    </source>
</evidence>
<dbReference type="FunFam" id="2.60.40.10:FF:000050">
    <property type="entry name" value="Titin isoform B"/>
    <property type="match status" value="3"/>
</dbReference>
<dbReference type="InterPro" id="IPR013106">
    <property type="entry name" value="Ig_V-set"/>
</dbReference>
<dbReference type="FunFam" id="2.60.40.10:FF:001314">
    <property type="entry name" value="Obscurin, cytoskeletal calmodulin and titin-interacting RhoGEF"/>
    <property type="match status" value="1"/>
</dbReference>
<dbReference type="SUPFAM" id="SSF48726">
    <property type="entry name" value="Immunoglobulin"/>
    <property type="match status" value="57"/>
</dbReference>
<dbReference type="FunFam" id="3.30.200.20:FF:000501">
    <property type="entry name" value="Obscurin isoform B"/>
    <property type="match status" value="1"/>
</dbReference>
<feature type="region of interest" description="Disordered" evidence="37">
    <location>
        <begin position="5554"/>
        <end position="5598"/>
    </location>
</feature>
<dbReference type="FunFam" id="2.60.40.10:FF:000148">
    <property type="entry name" value="titin isoform X1"/>
    <property type="match status" value="2"/>
</dbReference>
<feature type="domain" description="Fibronectin type-III" evidence="43">
    <location>
        <begin position="4502"/>
        <end position="4596"/>
    </location>
</feature>
<dbReference type="PROSITE" id="PS50002">
    <property type="entry name" value="SH3"/>
    <property type="match status" value="1"/>
</dbReference>
<evidence type="ECO:0000259" key="39">
    <source>
        <dbReference type="PROSITE" id="PS50003"/>
    </source>
</evidence>
<evidence type="ECO:0000256" key="7">
    <source>
        <dbReference type="ARBA" id="ARBA00022443"/>
    </source>
</evidence>
<feature type="domain" description="Ig-like" evidence="42">
    <location>
        <begin position="2079"/>
        <end position="2165"/>
    </location>
</feature>
<dbReference type="GO" id="GO:1902936">
    <property type="term" value="F:phosphatidylinositol bisphosphate binding"/>
    <property type="evidence" value="ECO:0007669"/>
    <property type="project" value="UniProtKB-ARBA"/>
</dbReference>